<dbReference type="Pfam" id="PF05685">
    <property type="entry name" value="Uma2"/>
    <property type="match status" value="1"/>
</dbReference>
<dbReference type="GO" id="GO:0004519">
    <property type="term" value="F:endonuclease activity"/>
    <property type="evidence" value="ECO:0007669"/>
    <property type="project" value="UniProtKB-KW"/>
</dbReference>
<dbReference type="CDD" id="cd06260">
    <property type="entry name" value="DUF820-like"/>
    <property type="match status" value="1"/>
</dbReference>
<keyword evidence="3" id="KW-1185">Reference proteome</keyword>
<keyword evidence="2" id="KW-0255">Endonuclease</keyword>
<dbReference type="EMBL" id="SNYO01000005">
    <property type="protein sequence ID" value="TDQ55769.1"/>
    <property type="molecule type" value="Genomic_DNA"/>
</dbReference>
<dbReference type="AlphaFoldDB" id="A0A4R6V993"/>
<dbReference type="RefSeq" id="WP_208114285.1">
    <property type="nucleotide sequence ID" value="NZ_BAABHR010000030.1"/>
</dbReference>
<dbReference type="PANTHER" id="PTHR35400:SF3">
    <property type="entry name" value="SLL1072 PROTEIN"/>
    <property type="match status" value="1"/>
</dbReference>
<feature type="domain" description="Putative restriction endonuclease" evidence="1">
    <location>
        <begin position="23"/>
        <end position="172"/>
    </location>
</feature>
<evidence type="ECO:0000313" key="2">
    <source>
        <dbReference type="EMBL" id="TDQ55769.1"/>
    </source>
</evidence>
<dbReference type="SUPFAM" id="SSF52980">
    <property type="entry name" value="Restriction endonuclease-like"/>
    <property type="match status" value="1"/>
</dbReference>
<proteinExistence type="predicted"/>
<keyword evidence="2" id="KW-0378">Hydrolase</keyword>
<reference evidence="2 3" key="1">
    <citation type="submission" date="2019-03" db="EMBL/GenBank/DDBJ databases">
        <title>Genomic Encyclopedia of Type Strains, Phase IV (KMG-IV): sequencing the most valuable type-strain genomes for metagenomic binning, comparative biology and taxonomic classification.</title>
        <authorList>
            <person name="Goeker M."/>
        </authorList>
    </citation>
    <scope>NUCLEOTIDE SEQUENCE [LARGE SCALE GENOMIC DNA]</scope>
    <source>
        <strain evidence="2 3">DSM 45775</strain>
    </source>
</reference>
<dbReference type="InterPro" id="IPR011335">
    <property type="entry name" value="Restrct_endonuc-II-like"/>
</dbReference>
<sequence>MAAPEPQIDPFAHDGPWTEADVLALPVDRHVELLDGSLLVSPTSSNRHQWLSSRLWVALNEAAPPDMRALEAVNIRVGTDRLLIPDLAVIRQPDMSALVTDALAVRLVLEIVSPSNAFMDRAVKPQLYAQAGIPVHVRVELGTDEPVGHVLALDETGAYRETTSGTTITLDRPYPVTIDLAALAR</sequence>
<accession>A0A4R6V993</accession>
<protein>
    <submittedName>
        <fullName evidence="2">Putative restriction endonuclease</fullName>
    </submittedName>
</protein>
<comment type="caution">
    <text evidence="2">The sequence shown here is derived from an EMBL/GenBank/DDBJ whole genome shotgun (WGS) entry which is preliminary data.</text>
</comment>
<dbReference type="Proteomes" id="UP000295705">
    <property type="component" value="Unassembled WGS sequence"/>
</dbReference>
<dbReference type="Gene3D" id="3.90.1570.10">
    <property type="entry name" value="tt1808, chain A"/>
    <property type="match status" value="1"/>
</dbReference>
<dbReference type="InterPro" id="IPR012296">
    <property type="entry name" value="Nuclease_put_TT1808"/>
</dbReference>
<gene>
    <name evidence="2" type="ORF">EV188_105165</name>
</gene>
<dbReference type="PANTHER" id="PTHR35400">
    <property type="entry name" value="SLR1083 PROTEIN"/>
    <property type="match status" value="1"/>
</dbReference>
<evidence type="ECO:0000313" key="3">
    <source>
        <dbReference type="Proteomes" id="UP000295705"/>
    </source>
</evidence>
<name>A0A4R6V993_9PSEU</name>
<keyword evidence="2" id="KW-0540">Nuclease</keyword>
<evidence type="ECO:0000259" key="1">
    <source>
        <dbReference type="Pfam" id="PF05685"/>
    </source>
</evidence>
<organism evidence="2 3">
    <name type="scientific">Actinomycetospora succinea</name>
    <dbReference type="NCBI Taxonomy" id="663603"/>
    <lineage>
        <taxon>Bacteria</taxon>
        <taxon>Bacillati</taxon>
        <taxon>Actinomycetota</taxon>
        <taxon>Actinomycetes</taxon>
        <taxon>Pseudonocardiales</taxon>
        <taxon>Pseudonocardiaceae</taxon>
        <taxon>Actinomycetospora</taxon>
    </lineage>
</organism>
<dbReference type="InterPro" id="IPR008538">
    <property type="entry name" value="Uma2"/>
</dbReference>